<protein>
    <submittedName>
        <fullName evidence="1">Uncharacterized protein</fullName>
    </submittedName>
</protein>
<evidence type="ECO:0000313" key="2">
    <source>
        <dbReference type="Proteomes" id="UP000799118"/>
    </source>
</evidence>
<accession>A0A6A4HXQ4</accession>
<proteinExistence type="predicted"/>
<evidence type="ECO:0000313" key="1">
    <source>
        <dbReference type="EMBL" id="KAE9402500.1"/>
    </source>
</evidence>
<dbReference type="EMBL" id="ML769434">
    <property type="protein sequence ID" value="KAE9402500.1"/>
    <property type="molecule type" value="Genomic_DNA"/>
</dbReference>
<keyword evidence="2" id="KW-1185">Reference proteome</keyword>
<name>A0A6A4HXQ4_9AGAR</name>
<organism evidence="1 2">
    <name type="scientific">Gymnopus androsaceus JB14</name>
    <dbReference type="NCBI Taxonomy" id="1447944"/>
    <lineage>
        <taxon>Eukaryota</taxon>
        <taxon>Fungi</taxon>
        <taxon>Dikarya</taxon>
        <taxon>Basidiomycota</taxon>
        <taxon>Agaricomycotina</taxon>
        <taxon>Agaricomycetes</taxon>
        <taxon>Agaricomycetidae</taxon>
        <taxon>Agaricales</taxon>
        <taxon>Marasmiineae</taxon>
        <taxon>Omphalotaceae</taxon>
        <taxon>Gymnopus</taxon>
    </lineage>
</organism>
<gene>
    <name evidence="1" type="ORF">BT96DRAFT_937153</name>
</gene>
<reference evidence="1" key="1">
    <citation type="journal article" date="2019" name="Environ. Microbiol.">
        <title>Fungal ecological strategies reflected in gene transcription - a case study of two litter decomposers.</title>
        <authorList>
            <person name="Barbi F."/>
            <person name="Kohler A."/>
            <person name="Barry K."/>
            <person name="Baskaran P."/>
            <person name="Daum C."/>
            <person name="Fauchery L."/>
            <person name="Ihrmark K."/>
            <person name="Kuo A."/>
            <person name="LaButti K."/>
            <person name="Lipzen A."/>
            <person name="Morin E."/>
            <person name="Grigoriev I.V."/>
            <person name="Henrissat B."/>
            <person name="Lindahl B."/>
            <person name="Martin F."/>
        </authorList>
    </citation>
    <scope>NUCLEOTIDE SEQUENCE</scope>
    <source>
        <strain evidence="1">JB14</strain>
    </source>
</reference>
<sequence>MVFWSSSTSSLHFSAAFEPVLVPCSSIPIYLHQLLADFRDLNTPEFVMWKLLIIISWPEVKINSEQNLYGALQEDEGNEQCCLAESQLVEALGDGINSWVNGIIILKGHKTI</sequence>
<dbReference type="AlphaFoldDB" id="A0A6A4HXQ4"/>
<dbReference type="Proteomes" id="UP000799118">
    <property type="component" value="Unassembled WGS sequence"/>
</dbReference>